<dbReference type="GO" id="GO:0016787">
    <property type="term" value="F:hydrolase activity"/>
    <property type="evidence" value="ECO:0007669"/>
    <property type="project" value="UniProtKB-KW"/>
</dbReference>
<dbReference type="GO" id="GO:0003676">
    <property type="term" value="F:nucleic acid binding"/>
    <property type="evidence" value="ECO:0007669"/>
    <property type="project" value="InterPro"/>
</dbReference>
<keyword evidence="1 6" id="KW-0547">Nucleotide-binding</keyword>
<proteinExistence type="inferred from homology"/>
<dbReference type="Proteomes" id="UP000027442">
    <property type="component" value="Unassembled WGS sequence"/>
</dbReference>
<dbReference type="SMART" id="SM00490">
    <property type="entry name" value="HELICc"/>
    <property type="match status" value="1"/>
</dbReference>
<dbReference type="PROSITE" id="PS00039">
    <property type="entry name" value="DEAD_ATP_HELICASE"/>
    <property type="match status" value="1"/>
</dbReference>
<dbReference type="PROSITE" id="PS51192">
    <property type="entry name" value="HELICASE_ATP_BIND_1"/>
    <property type="match status" value="1"/>
</dbReference>
<dbReference type="InterPro" id="IPR050079">
    <property type="entry name" value="DEAD_box_RNA_helicase"/>
</dbReference>
<dbReference type="GO" id="GO:0003724">
    <property type="term" value="F:RNA helicase activity"/>
    <property type="evidence" value="ECO:0007669"/>
    <property type="project" value="TreeGrafter"/>
</dbReference>
<evidence type="ECO:0000313" key="10">
    <source>
        <dbReference type="EMBL" id="KDR51513.1"/>
    </source>
</evidence>
<dbReference type="CDD" id="cd12252">
    <property type="entry name" value="RRM_DbpA"/>
    <property type="match status" value="1"/>
</dbReference>
<sequence length="611" mass="68455">MPVQEEVIPYLLGNGNDVIALAQTGTGKTAAYGIPVLQKVNPEEKHTQALILSPTRELCLQIADDLADFSKYVQGLHVVPVYGGASIEMQIRQLRKGAQIIVATPGRLIDLMKRGVAQLDNVNNVVLDEADEMLNMGFTESINAIFEGVPTDRNTLLFSATMSREIEKIAKNYLNDYKEIVVGSRNEGAEKVNHIYYMVNAKDKYLALKRLVDFYPRIFAIIFCRTKIETQEIADKLIRDGYNAEALHGDLSQQQRDLTMQKFRNHNVQFLVATDVAARGLDVDDLTHVINYGLPDDIESYTHRSGRTGRAGKKGTSISIIHTRERSKVRSIEKIIQKEFVDGTLPTAKEICSKQLYKAMDAISKVDVNEEEIAPFLEEINRHFEYIDKEDLIKKIVSMTFGRFLDYYANAPEIEKPSQKRNEREGKRAERGGGRDAQRGARGKRTERGTRGARKAEAGYRRLFVNLGKDDGFYPGEVMQFINRNVQGRVAVGHIDLLGKFSYIEVPEADASRVMQGLSGATYKGRDVRCNDADEGGHGRSASPKGGRKGQRFSDAAPAAGGKRGKKAQRSFNDDNETGDWRQFFQQPAPKLKGTEPDFSEEGWARRRPKG</sequence>
<evidence type="ECO:0000313" key="11">
    <source>
        <dbReference type="Proteomes" id="UP000027442"/>
    </source>
</evidence>
<dbReference type="EMBL" id="JNGW01000105">
    <property type="protein sequence ID" value="KDR51513.1"/>
    <property type="molecule type" value="Genomic_DNA"/>
</dbReference>
<name>A0A069QF59_HOYLO</name>
<feature type="domain" description="Helicase C-terminal" evidence="9">
    <location>
        <begin position="210"/>
        <end position="352"/>
    </location>
</feature>
<accession>A0A069QF59</accession>
<reference evidence="10 11" key="1">
    <citation type="submission" date="2013-08" db="EMBL/GenBank/DDBJ databases">
        <authorList>
            <person name="Weinstock G."/>
            <person name="Sodergren E."/>
            <person name="Wylie T."/>
            <person name="Fulton L."/>
            <person name="Fulton R."/>
            <person name="Fronick C."/>
            <person name="O'Laughlin M."/>
            <person name="Godfrey J."/>
            <person name="Miner T."/>
            <person name="Herter B."/>
            <person name="Appelbaum E."/>
            <person name="Cordes M."/>
            <person name="Lek S."/>
            <person name="Wollam A."/>
            <person name="Pepin K.H."/>
            <person name="Palsikar V.B."/>
            <person name="Mitreva M."/>
            <person name="Wilson R.K."/>
        </authorList>
    </citation>
    <scope>NUCLEOTIDE SEQUENCE [LARGE SCALE GENOMIC DNA]</scope>
    <source>
        <strain evidence="10 11">ATCC 15930</strain>
    </source>
</reference>
<dbReference type="Pfam" id="PF00270">
    <property type="entry name" value="DEAD"/>
    <property type="match status" value="1"/>
</dbReference>
<dbReference type="PANTHER" id="PTHR47959">
    <property type="entry name" value="ATP-DEPENDENT RNA HELICASE RHLE-RELATED"/>
    <property type="match status" value="1"/>
</dbReference>
<dbReference type="InterPro" id="IPR027417">
    <property type="entry name" value="P-loop_NTPase"/>
</dbReference>
<dbReference type="GO" id="GO:0005829">
    <property type="term" value="C:cytosol"/>
    <property type="evidence" value="ECO:0007669"/>
    <property type="project" value="TreeGrafter"/>
</dbReference>
<dbReference type="InterPro" id="IPR000629">
    <property type="entry name" value="RNA-helicase_DEAD-box_CS"/>
</dbReference>
<dbReference type="AlphaFoldDB" id="A0A069QF59"/>
<evidence type="ECO:0000256" key="3">
    <source>
        <dbReference type="ARBA" id="ARBA00022806"/>
    </source>
</evidence>
<dbReference type="GO" id="GO:0005524">
    <property type="term" value="F:ATP binding"/>
    <property type="evidence" value="ECO:0007669"/>
    <property type="project" value="UniProtKB-KW"/>
</dbReference>
<dbReference type="InterPro" id="IPR044742">
    <property type="entry name" value="DEAD/DEAH_RhlB"/>
</dbReference>
<feature type="domain" description="Helicase ATP-binding" evidence="8">
    <location>
        <begin position="9"/>
        <end position="180"/>
    </location>
</feature>
<organism evidence="10 11">
    <name type="scientific">Hoylesella loescheii DSM 19665 = JCM 12249 = ATCC 15930</name>
    <dbReference type="NCBI Taxonomy" id="1122985"/>
    <lineage>
        <taxon>Bacteria</taxon>
        <taxon>Pseudomonadati</taxon>
        <taxon>Bacteroidota</taxon>
        <taxon>Bacteroidia</taxon>
        <taxon>Bacteroidales</taxon>
        <taxon>Prevotellaceae</taxon>
        <taxon>Hoylesella</taxon>
    </lineage>
</organism>
<dbReference type="SMART" id="SM00487">
    <property type="entry name" value="DEXDc"/>
    <property type="match status" value="1"/>
</dbReference>
<dbReference type="CDD" id="cd18787">
    <property type="entry name" value="SF2_C_DEAD"/>
    <property type="match status" value="1"/>
</dbReference>
<protein>
    <submittedName>
        <fullName evidence="10">Putative cold-shock DEAD-box protein A</fullName>
    </submittedName>
</protein>
<evidence type="ECO:0000259" key="8">
    <source>
        <dbReference type="PROSITE" id="PS51192"/>
    </source>
</evidence>
<dbReference type="InterPro" id="IPR012677">
    <property type="entry name" value="Nucleotide-bd_a/b_plait_sf"/>
</dbReference>
<keyword evidence="11" id="KW-1185">Reference proteome</keyword>
<evidence type="ECO:0000256" key="6">
    <source>
        <dbReference type="RuleBase" id="RU000492"/>
    </source>
</evidence>
<evidence type="ECO:0000256" key="7">
    <source>
        <dbReference type="SAM" id="MobiDB-lite"/>
    </source>
</evidence>
<evidence type="ECO:0000256" key="4">
    <source>
        <dbReference type="ARBA" id="ARBA00022840"/>
    </source>
</evidence>
<evidence type="ECO:0000256" key="5">
    <source>
        <dbReference type="ARBA" id="ARBA00038437"/>
    </source>
</evidence>
<dbReference type="SUPFAM" id="SSF52540">
    <property type="entry name" value="P-loop containing nucleoside triphosphate hydrolases"/>
    <property type="match status" value="1"/>
</dbReference>
<dbReference type="PANTHER" id="PTHR47959:SF13">
    <property type="entry name" value="ATP-DEPENDENT RNA HELICASE RHLE"/>
    <property type="match status" value="1"/>
</dbReference>
<dbReference type="eggNOG" id="COG0513">
    <property type="taxonomic scope" value="Bacteria"/>
</dbReference>
<comment type="similarity">
    <text evidence="5 6">Belongs to the DEAD box helicase family.</text>
</comment>
<dbReference type="Gene3D" id="3.30.70.330">
    <property type="match status" value="1"/>
</dbReference>
<dbReference type="HOGENOM" id="CLU_003041_21_1_10"/>
<dbReference type="InterPro" id="IPR005580">
    <property type="entry name" value="DbpA/CsdA_RNA-bd_dom"/>
</dbReference>
<dbReference type="PATRIC" id="fig|1122985.7.peg.2523"/>
<evidence type="ECO:0000256" key="2">
    <source>
        <dbReference type="ARBA" id="ARBA00022801"/>
    </source>
</evidence>
<dbReference type="CDD" id="cd00268">
    <property type="entry name" value="DEADc"/>
    <property type="match status" value="1"/>
</dbReference>
<keyword evidence="2 6" id="KW-0378">Hydrolase</keyword>
<dbReference type="InterPro" id="IPR014001">
    <property type="entry name" value="Helicase_ATP-bd"/>
</dbReference>
<evidence type="ECO:0000259" key="9">
    <source>
        <dbReference type="PROSITE" id="PS51194"/>
    </source>
</evidence>
<keyword evidence="4 6" id="KW-0067">ATP-binding</keyword>
<gene>
    <name evidence="10" type="ORF">HMPREF1991_02435</name>
</gene>
<dbReference type="Pfam" id="PF00271">
    <property type="entry name" value="Helicase_C"/>
    <property type="match status" value="1"/>
</dbReference>
<feature type="region of interest" description="Disordered" evidence="7">
    <location>
        <begin position="415"/>
        <end position="454"/>
    </location>
</feature>
<dbReference type="InterPro" id="IPR011545">
    <property type="entry name" value="DEAD/DEAH_box_helicase_dom"/>
</dbReference>
<dbReference type="Pfam" id="PF03880">
    <property type="entry name" value="DbpA"/>
    <property type="match status" value="1"/>
</dbReference>
<comment type="caution">
    <text evidence="10">The sequence shown here is derived from an EMBL/GenBank/DDBJ whole genome shotgun (WGS) entry which is preliminary data.</text>
</comment>
<dbReference type="Gene3D" id="3.40.50.300">
    <property type="entry name" value="P-loop containing nucleotide triphosphate hydrolases"/>
    <property type="match status" value="2"/>
</dbReference>
<feature type="region of interest" description="Disordered" evidence="7">
    <location>
        <begin position="524"/>
        <end position="611"/>
    </location>
</feature>
<feature type="compositionally biased region" description="Basic and acidic residues" evidence="7">
    <location>
        <begin position="524"/>
        <end position="538"/>
    </location>
</feature>
<keyword evidence="3 6" id="KW-0347">Helicase</keyword>
<dbReference type="PROSITE" id="PS51194">
    <property type="entry name" value="HELICASE_CTER"/>
    <property type="match status" value="1"/>
</dbReference>
<evidence type="ECO:0000256" key="1">
    <source>
        <dbReference type="ARBA" id="ARBA00022741"/>
    </source>
</evidence>
<dbReference type="InterPro" id="IPR001650">
    <property type="entry name" value="Helicase_C-like"/>
</dbReference>